<evidence type="ECO:0000313" key="2">
    <source>
        <dbReference type="Proteomes" id="UP000054683"/>
    </source>
</evidence>
<gene>
    <name evidence="1" type="ORF">AWB69_08461</name>
</gene>
<organism evidence="1 2">
    <name type="scientific">Caballeronia udeis</name>
    <dbReference type="NCBI Taxonomy" id="1232866"/>
    <lineage>
        <taxon>Bacteria</taxon>
        <taxon>Pseudomonadati</taxon>
        <taxon>Pseudomonadota</taxon>
        <taxon>Betaproteobacteria</taxon>
        <taxon>Burkholderiales</taxon>
        <taxon>Burkholderiaceae</taxon>
        <taxon>Caballeronia</taxon>
    </lineage>
</organism>
<name>A0A158JPP6_9BURK</name>
<dbReference type="Proteomes" id="UP000054683">
    <property type="component" value="Unassembled WGS sequence"/>
</dbReference>
<protein>
    <submittedName>
        <fullName evidence="1">Uncharacterized protein</fullName>
    </submittedName>
</protein>
<accession>A0A158JPP6</accession>
<dbReference type="EMBL" id="FCOK02000106">
    <property type="protein sequence ID" value="SAL70842.1"/>
    <property type="molecule type" value="Genomic_DNA"/>
</dbReference>
<reference evidence="1 2" key="1">
    <citation type="submission" date="2016-01" db="EMBL/GenBank/DDBJ databases">
        <authorList>
            <person name="Oliw E.H."/>
        </authorList>
    </citation>
    <scope>NUCLEOTIDE SEQUENCE [LARGE SCALE GENOMIC DNA]</scope>
    <source>
        <strain evidence="1">LMG 27134</strain>
    </source>
</reference>
<dbReference type="AlphaFoldDB" id="A0A158JPP6"/>
<evidence type="ECO:0000313" key="1">
    <source>
        <dbReference type="EMBL" id="SAL70842.1"/>
    </source>
</evidence>
<proteinExistence type="predicted"/>
<sequence length="98" mass="11318">MTRSSTDPRVSFLQRCTRSGITVPFRLVVRFEVGILLKAIQPFQNHERMYRPFWQRSEIKLAIRIAGFHDVRGHGSQLLLVNANANSVKVLCSAFYRL</sequence>